<evidence type="ECO:0000313" key="2">
    <source>
        <dbReference type="EnsemblMetazoa" id="CJA39582.1"/>
    </source>
</evidence>
<proteinExistence type="predicted"/>
<dbReference type="Proteomes" id="UP000005237">
    <property type="component" value="Unassembled WGS sequence"/>
</dbReference>
<organism evidence="2 3">
    <name type="scientific">Caenorhabditis japonica</name>
    <dbReference type="NCBI Taxonomy" id="281687"/>
    <lineage>
        <taxon>Eukaryota</taxon>
        <taxon>Metazoa</taxon>
        <taxon>Ecdysozoa</taxon>
        <taxon>Nematoda</taxon>
        <taxon>Chromadorea</taxon>
        <taxon>Rhabditida</taxon>
        <taxon>Rhabditina</taxon>
        <taxon>Rhabditomorpha</taxon>
        <taxon>Rhabditoidea</taxon>
        <taxon>Rhabditidae</taxon>
        <taxon>Peloderinae</taxon>
        <taxon>Caenorhabditis</taxon>
    </lineage>
</organism>
<protein>
    <submittedName>
        <fullName evidence="2">Uncharacterized protein</fullName>
    </submittedName>
</protein>
<name>A0A8R1IRV1_CAEJA</name>
<sequence>MHMERQRVQKETEKKNRNRQSTFKTAA</sequence>
<accession>A0A8R1IRV1</accession>
<evidence type="ECO:0000313" key="3">
    <source>
        <dbReference type="Proteomes" id="UP000005237"/>
    </source>
</evidence>
<keyword evidence="3" id="KW-1185">Reference proteome</keyword>
<reference evidence="3" key="1">
    <citation type="submission" date="2010-08" db="EMBL/GenBank/DDBJ databases">
        <authorList>
            <consortium name="Caenorhabditis japonica Sequencing Consortium"/>
            <person name="Wilson R.K."/>
        </authorList>
    </citation>
    <scope>NUCLEOTIDE SEQUENCE [LARGE SCALE GENOMIC DNA]</scope>
    <source>
        <strain evidence="3">DF5081</strain>
    </source>
</reference>
<evidence type="ECO:0000256" key="1">
    <source>
        <dbReference type="SAM" id="MobiDB-lite"/>
    </source>
</evidence>
<reference evidence="2" key="2">
    <citation type="submission" date="2022-06" db="UniProtKB">
        <authorList>
            <consortium name="EnsemblMetazoa"/>
        </authorList>
    </citation>
    <scope>IDENTIFICATION</scope>
    <source>
        <strain evidence="2">DF5081</strain>
    </source>
</reference>
<dbReference type="AlphaFoldDB" id="A0A8R1IRV1"/>
<feature type="region of interest" description="Disordered" evidence="1">
    <location>
        <begin position="1"/>
        <end position="27"/>
    </location>
</feature>
<feature type="compositionally biased region" description="Basic and acidic residues" evidence="1">
    <location>
        <begin position="1"/>
        <end position="15"/>
    </location>
</feature>
<dbReference type="EnsemblMetazoa" id="CJA39582.1">
    <property type="protein sequence ID" value="CJA39582.1"/>
    <property type="gene ID" value="WBGene00215429"/>
</dbReference>